<evidence type="ECO:0000256" key="1">
    <source>
        <dbReference type="SAM" id="MobiDB-lite"/>
    </source>
</evidence>
<proteinExistence type="predicted"/>
<evidence type="ECO:0000313" key="2">
    <source>
        <dbReference type="EMBL" id="KAE9387387.1"/>
    </source>
</evidence>
<dbReference type="EMBL" id="ML769804">
    <property type="protein sequence ID" value="KAE9387387.1"/>
    <property type="molecule type" value="Genomic_DNA"/>
</dbReference>
<keyword evidence="3" id="KW-1185">Reference proteome</keyword>
<feature type="compositionally biased region" description="Acidic residues" evidence="1">
    <location>
        <begin position="20"/>
        <end position="37"/>
    </location>
</feature>
<name>A0A6A4GQA0_9AGAR</name>
<dbReference type="OrthoDB" id="3048815at2759"/>
<organism evidence="2 3">
    <name type="scientific">Gymnopus androsaceus JB14</name>
    <dbReference type="NCBI Taxonomy" id="1447944"/>
    <lineage>
        <taxon>Eukaryota</taxon>
        <taxon>Fungi</taxon>
        <taxon>Dikarya</taxon>
        <taxon>Basidiomycota</taxon>
        <taxon>Agaricomycotina</taxon>
        <taxon>Agaricomycetes</taxon>
        <taxon>Agaricomycetidae</taxon>
        <taxon>Agaricales</taxon>
        <taxon>Marasmiineae</taxon>
        <taxon>Omphalotaceae</taxon>
        <taxon>Gymnopus</taxon>
    </lineage>
</organism>
<feature type="region of interest" description="Disordered" evidence="1">
    <location>
        <begin position="80"/>
        <end position="112"/>
    </location>
</feature>
<feature type="region of interest" description="Disordered" evidence="1">
    <location>
        <begin position="1"/>
        <end position="54"/>
    </location>
</feature>
<evidence type="ECO:0008006" key="4">
    <source>
        <dbReference type="Google" id="ProtNLM"/>
    </source>
</evidence>
<protein>
    <recommendedName>
        <fullName evidence="4">Chromatin elongation factor spt5</fullName>
    </recommendedName>
</protein>
<feature type="compositionally biased region" description="Basic and acidic residues" evidence="1">
    <location>
        <begin position="1"/>
        <end position="13"/>
    </location>
</feature>
<reference evidence="2" key="1">
    <citation type="journal article" date="2019" name="Environ. Microbiol.">
        <title>Fungal ecological strategies reflected in gene transcription - a case study of two litter decomposers.</title>
        <authorList>
            <person name="Barbi F."/>
            <person name="Kohler A."/>
            <person name="Barry K."/>
            <person name="Baskaran P."/>
            <person name="Daum C."/>
            <person name="Fauchery L."/>
            <person name="Ihrmark K."/>
            <person name="Kuo A."/>
            <person name="LaButti K."/>
            <person name="Lipzen A."/>
            <person name="Morin E."/>
            <person name="Grigoriev I.V."/>
            <person name="Henrissat B."/>
            <person name="Lindahl B."/>
            <person name="Martin F."/>
        </authorList>
    </citation>
    <scope>NUCLEOTIDE SEQUENCE</scope>
    <source>
        <strain evidence="2">JB14</strain>
    </source>
</reference>
<dbReference type="Proteomes" id="UP000799118">
    <property type="component" value="Unassembled WGS sequence"/>
</dbReference>
<gene>
    <name evidence="2" type="ORF">BT96DRAFT_1005179</name>
</gene>
<dbReference type="AlphaFoldDB" id="A0A6A4GQA0"/>
<evidence type="ECO:0000313" key="3">
    <source>
        <dbReference type="Proteomes" id="UP000799118"/>
    </source>
</evidence>
<sequence>MDGHSKIRKDDSVRAFISTEADEDSISDEEDPNEETALDFSERKRQTAEFTPLPSAHLPSRLDLLLNRLNAEIEDRTHLLSTLPPPSEFLPGSPLKKRRIARSESPEESLNASTSWDAAFAANPGSQQEFIDGLQLGRELDEITAHYSRSQSQPHGSASAADEDEADNRRFEWNRFRAWVNLVTGQTAEVFQYGIYYVRCRRGREAEIVQRICHDIKNGTVNRDILRNASLAALPGGIYIQARSMLPGNHVLASYLRMIEGFIYPNTPRNIHPSLPPGSTHAPNYYIVPFIADSPTLQFPKHQLVVGLNANKGWTDARQKDPFRTGAWVIATRGRYKGDCGLVVEDDYGELDSTERMVSFLPRLRLPVFKPSAESAAAEPPKKKNSSRPPPVKLVGAGAIKQLGNKFGFKLKYECIENCKQPETCTHQEINRKRLTFLGQTTRGGLALTIQKLGTMKLAETLPDDLVMSFAELENTEIFKTWMPPPSSWSFESGEQVVVVPFDGGTLASEFAREVFSDLDIEDPSTREGKLLEMLPLYCRVEFVDQRERAVPYHFLRKRMQLGDTVQLLAGVRPIKEITRTPVENTVVNIIRSEVVALGGKQGLVVAFSDRTVDVWIPEIAATLSLHPNTLRNLTLNSIAVPFIPWPPFAKFHIGHNNQVIPTNPLNVVAGFEPITVHNSKADTDTTTVLPRLPFFTGITPWKDILVSPIGQFHRKGYRGRVKDVKQDEKCVSGLAVLVEYETINMTDSPRHWYDYDVLRRCDNSRFIHDDSMTSNRNRTQQKDVTYYDFKRPMLDRRERVEAEERQRVLHERQIGVNEQVERSVANREQRINENLEALNAVGVELVRDDVSGLYRYMGGSAIIEESSSQTPNPYIDESRYASADFLIIPPVASTPLSAAPSHSSHWLFDPRIREGLGDNHILIACKGETKDRRVHLRVVNGVTEAYSASGHKRQIRPQDLVDGFRSYGVKKPFKAAGLYLVCEGDHIGKLVRRASEYFGDNMEHYRDPLWTVQVVSVAKENGKHVETIQLDYPQFHLCGASLAEVYEPRERRKAGNEAMTVVREKPGAEGMTNGYFVDENGCTQGYFVDEDGRLVE</sequence>
<accession>A0A6A4GQA0</accession>